<dbReference type="Gene3D" id="3.40.50.300">
    <property type="entry name" value="P-loop containing nucleotide triphosphate hydrolases"/>
    <property type="match status" value="2"/>
</dbReference>
<dbReference type="InterPro" id="IPR034001">
    <property type="entry name" value="ABCG_PDR_1"/>
</dbReference>
<feature type="region of interest" description="Disordered" evidence="8">
    <location>
        <begin position="732"/>
        <end position="755"/>
    </location>
</feature>
<dbReference type="InterPro" id="IPR003593">
    <property type="entry name" value="AAA+_ATPase"/>
</dbReference>
<feature type="domain" description="ABC transporter" evidence="10">
    <location>
        <begin position="767"/>
        <end position="1008"/>
    </location>
</feature>
<keyword evidence="6 9" id="KW-1133">Transmembrane helix</keyword>
<dbReference type="Pfam" id="PF00005">
    <property type="entry name" value="ABC_tran"/>
    <property type="match status" value="2"/>
</dbReference>
<dbReference type="Proteomes" id="UP001556367">
    <property type="component" value="Unassembled WGS sequence"/>
</dbReference>
<feature type="transmembrane region" description="Helical" evidence="9">
    <location>
        <begin position="516"/>
        <end position="539"/>
    </location>
</feature>
<keyword evidence="12" id="KW-1185">Reference proteome</keyword>
<feature type="compositionally biased region" description="Basic and acidic residues" evidence="8">
    <location>
        <begin position="732"/>
        <end position="747"/>
    </location>
</feature>
<feature type="compositionally biased region" description="Low complexity" evidence="8">
    <location>
        <begin position="13"/>
        <end position="23"/>
    </location>
</feature>
<keyword evidence="2" id="KW-0813">Transport</keyword>
<evidence type="ECO:0000256" key="6">
    <source>
        <dbReference type="ARBA" id="ARBA00022989"/>
    </source>
</evidence>
<dbReference type="InterPro" id="IPR027417">
    <property type="entry name" value="P-loop_NTPase"/>
</dbReference>
<dbReference type="PROSITE" id="PS50893">
    <property type="entry name" value="ABC_TRANSPORTER_2"/>
    <property type="match status" value="2"/>
</dbReference>
<keyword evidence="7 9" id="KW-0472">Membrane</keyword>
<proteinExistence type="predicted"/>
<reference evidence="12" key="1">
    <citation type="submission" date="2024-06" db="EMBL/GenBank/DDBJ databases">
        <title>Multi-omics analyses provide insights into the biosynthesis of the anticancer antibiotic pleurotin in Hohenbuehelia grisea.</title>
        <authorList>
            <person name="Weaver J.A."/>
            <person name="Alberti F."/>
        </authorList>
    </citation>
    <scope>NUCLEOTIDE SEQUENCE [LARGE SCALE GENOMIC DNA]</scope>
    <source>
        <strain evidence="12">T-177</strain>
    </source>
</reference>
<keyword evidence="4" id="KW-0547">Nucleotide-binding</keyword>
<dbReference type="PROSITE" id="PS00211">
    <property type="entry name" value="ABC_TRANSPORTER_1"/>
    <property type="match status" value="1"/>
</dbReference>
<evidence type="ECO:0000256" key="4">
    <source>
        <dbReference type="ARBA" id="ARBA00022741"/>
    </source>
</evidence>
<feature type="region of interest" description="Disordered" evidence="8">
    <location>
        <begin position="1"/>
        <end position="44"/>
    </location>
</feature>
<sequence length="1015" mass="111608">MATIRADVHDRASTPSSTIASSAMNASLDDKSQSESCTEFHPSPRQMGVLFTDLSITGIGAAATKQKTVGSVLNPAQWNAAVQNLRHPAVRHIISGFNGLVKPGEMLLVLGRPSAGCTTLLKALANRRANYHSVNGSVFYGSFTPSEVDNAYRGDVQYCAEDDEHFATLTTEQTLGFAASLRAPVNQTQQMREEYRTNAVNHLVGALGLAHARKTLVGDASIRGVSGGEKRRISIAEVLSARPSITCWDNATRGLDSSNAIELVKLLRKATTKLSLTTIMSLYQAGNTLYEQFDKVCVIYEGQMAYFGPASSARQYFIDMGYTPAPRQTIADFLVAVTDPVARKIRPGIPIRPPQSASEFANYFNLSSRADLNKSERERYISEHGMDRGRRNNVRESADINHEIHVKSWKKESVYLAPLLTQISVVVRRRYQRLLGNVAAVVMNMLFFVFQAIVMGTVFLNSPETTSAYFSRGGVLFFALLFATLMAMAEIPSLYSHQAIVAKQRDAALYHPFVEALAYSIIDIPLSFCTILLFAIVLYFLSGLQRSAEQFFTFFLVIFVMGVTMKTWFRMLAAAFRSQENATSLAGVSLLAFAIYTGYYIPQREMIGALKWISHINPFRYGFEAITTNEFRTLNGMCASLVPQGPGYENASLSNQACAAVGSIPGEAFVEGSRYLYISYGFYHRYLWRDLGILVGFAGAFFVTLLLLSQIRGSSNVNTAIVRFSNASKRRQAVDEEKGDARGESREISPPATPTFGLKDERPRSVFSFENISYTVPAQDGQRKLLDNISGYIKPGTLVALMGESGAGKTTLLNVLALRADLDSVQGDHLINGMPATGTFSSNIGYCEQADTHLESATVREALLFSAKLRQPYNVTIPDKERHVDHCLDLCGLNDYSDALLGSLSLELRKRASIAIELAAKPMFLLFLDEPTSGLDSQSAWSIITLLRRLANAGQAILCTIHQVLLPFVHFLVVANDSPSSPAQNYFKSSIEFYLFKLEGAQCILVILAPMLALS</sequence>
<feature type="domain" description="ABC transporter" evidence="10">
    <location>
        <begin position="76"/>
        <end position="326"/>
    </location>
</feature>
<dbReference type="EMBL" id="JASNQZ010000006">
    <property type="protein sequence ID" value="KAL0957046.1"/>
    <property type="molecule type" value="Genomic_DNA"/>
</dbReference>
<comment type="caution">
    <text evidence="11">The sequence shown here is derived from an EMBL/GenBank/DDBJ whole genome shotgun (WGS) entry which is preliminary data.</text>
</comment>
<dbReference type="SUPFAM" id="SSF52540">
    <property type="entry name" value="P-loop containing nucleoside triphosphate hydrolases"/>
    <property type="match status" value="2"/>
</dbReference>
<keyword evidence="5" id="KW-0067">ATP-binding</keyword>
<dbReference type="CDD" id="cd03233">
    <property type="entry name" value="ABCG_PDR_domain1"/>
    <property type="match status" value="1"/>
</dbReference>
<dbReference type="SMART" id="SM00382">
    <property type="entry name" value="AAA"/>
    <property type="match status" value="2"/>
</dbReference>
<evidence type="ECO:0000256" key="2">
    <source>
        <dbReference type="ARBA" id="ARBA00022448"/>
    </source>
</evidence>
<dbReference type="PANTHER" id="PTHR19241">
    <property type="entry name" value="ATP-BINDING CASSETTE TRANSPORTER"/>
    <property type="match status" value="1"/>
</dbReference>
<comment type="subcellular location">
    <subcellularLocation>
        <location evidence="1">Membrane</location>
        <topology evidence="1">Multi-pass membrane protein</topology>
    </subcellularLocation>
</comment>
<evidence type="ECO:0000256" key="8">
    <source>
        <dbReference type="SAM" id="MobiDB-lite"/>
    </source>
</evidence>
<evidence type="ECO:0000256" key="9">
    <source>
        <dbReference type="SAM" id="Phobius"/>
    </source>
</evidence>
<dbReference type="Pfam" id="PF06422">
    <property type="entry name" value="PDR_CDR"/>
    <property type="match status" value="1"/>
</dbReference>
<evidence type="ECO:0000256" key="7">
    <source>
        <dbReference type="ARBA" id="ARBA00023136"/>
    </source>
</evidence>
<name>A0ABR3JMU5_9AGAR</name>
<feature type="compositionally biased region" description="Basic and acidic residues" evidence="8">
    <location>
        <begin position="1"/>
        <end position="12"/>
    </location>
</feature>
<dbReference type="Pfam" id="PF01061">
    <property type="entry name" value="ABC2_membrane"/>
    <property type="match status" value="1"/>
</dbReference>
<evidence type="ECO:0000256" key="3">
    <source>
        <dbReference type="ARBA" id="ARBA00022692"/>
    </source>
</evidence>
<feature type="transmembrane region" description="Helical" evidence="9">
    <location>
        <begin position="474"/>
        <end position="495"/>
    </location>
</feature>
<evidence type="ECO:0000256" key="5">
    <source>
        <dbReference type="ARBA" id="ARBA00022840"/>
    </source>
</evidence>
<evidence type="ECO:0000313" key="11">
    <source>
        <dbReference type="EMBL" id="KAL0957046.1"/>
    </source>
</evidence>
<evidence type="ECO:0000259" key="10">
    <source>
        <dbReference type="PROSITE" id="PS50893"/>
    </source>
</evidence>
<feature type="transmembrane region" description="Helical" evidence="9">
    <location>
        <begin position="581"/>
        <end position="601"/>
    </location>
</feature>
<organism evidence="11 12">
    <name type="scientific">Hohenbuehelia grisea</name>
    <dbReference type="NCBI Taxonomy" id="104357"/>
    <lineage>
        <taxon>Eukaryota</taxon>
        <taxon>Fungi</taxon>
        <taxon>Dikarya</taxon>
        <taxon>Basidiomycota</taxon>
        <taxon>Agaricomycotina</taxon>
        <taxon>Agaricomycetes</taxon>
        <taxon>Agaricomycetidae</taxon>
        <taxon>Agaricales</taxon>
        <taxon>Pleurotineae</taxon>
        <taxon>Pleurotaceae</taxon>
        <taxon>Hohenbuehelia</taxon>
    </lineage>
</organism>
<dbReference type="InterPro" id="IPR003439">
    <property type="entry name" value="ABC_transporter-like_ATP-bd"/>
</dbReference>
<feature type="transmembrane region" description="Helical" evidence="9">
    <location>
        <begin position="434"/>
        <end position="454"/>
    </location>
</feature>
<feature type="transmembrane region" description="Helical" evidence="9">
    <location>
        <begin position="686"/>
        <end position="708"/>
    </location>
</feature>
<evidence type="ECO:0000313" key="12">
    <source>
        <dbReference type="Proteomes" id="UP001556367"/>
    </source>
</evidence>
<accession>A0ABR3JMU5</accession>
<protein>
    <recommendedName>
        <fullName evidence="10">ABC transporter domain-containing protein</fullName>
    </recommendedName>
</protein>
<keyword evidence="3 9" id="KW-0812">Transmembrane</keyword>
<evidence type="ECO:0000256" key="1">
    <source>
        <dbReference type="ARBA" id="ARBA00004141"/>
    </source>
</evidence>
<feature type="transmembrane region" description="Helical" evidence="9">
    <location>
        <begin position="551"/>
        <end position="569"/>
    </location>
</feature>
<dbReference type="InterPro" id="IPR010929">
    <property type="entry name" value="PDR_CDR_ABC"/>
</dbReference>
<dbReference type="InterPro" id="IPR013525">
    <property type="entry name" value="ABC2_TM"/>
</dbReference>
<dbReference type="InterPro" id="IPR017871">
    <property type="entry name" value="ABC_transporter-like_CS"/>
</dbReference>
<gene>
    <name evidence="11" type="ORF">HGRIS_003145</name>
</gene>